<evidence type="ECO:0000256" key="7">
    <source>
        <dbReference type="SAM" id="MobiDB-lite"/>
    </source>
</evidence>
<dbReference type="InterPro" id="IPR039616">
    <property type="entry name" value="CLE1-4"/>
</dbReference>
<dbReference type="Proteomes" id="UP000017836">
    <property type="component" value="Unassembled WGS sequence"/>
</dbReference>
<dbReference type="OMA" id="MANWRSF"/>
<keyword evidence="4 8" id="KW-0732">Signal</keyword>
<sequence>MANWRSFMVLVLILSLAVRSEPRKIERLSSTLVRGGRAKVTMPDIGSHREGRGLGIDDFDSKRLSPGGPDPHHHAMLDVGSHRERRGLGIEEFDTKRLSPGGPDPQHHAHDP</sequence>
<organism evidence="9 10">
    <name type="scientific">Amborella trichopoda</name>
    <dbReference type="NCBI Taxonomy" id="13333"/>
    <lineage>
        <taxon>Eukaryota</taxon>
        <taxon>Viridiplantae</taxon>
        <taxon>Streptophyta</taxon>
        <taxon>Embryophyta</taxon>
        <taxon>Tracheophyta</taxon>
        <taxon>Spermatophyta</taxon>
        <taxon>Magnoliopsida</taxon>
        <taxon>Amborellales</taxon>
        <taxon>Amborellaceae</taxon>
        <taxon>Amborella</taxon>
    </lineage>
</organism>
<evidence type="ECO:0000256" key="6">
    <source>
        <dbReference type="ARBA" id="ARBA00023278"/>
    </source>
</evidence>
<evidence type="ECO:0000256" key="8">
    <source>
        <dbReference type="SAM" id="SignalP"/>
    </source>
</evidence>
<evidence type="ECO:0000256" key="4">
    <source>
        <dbReference type="ARBA" id="ARBA00022729"/>
    </source>
</evidence>
<dbReference type="AlphaFoldDB" id="W1PVA8"/>
<evidence type="ECO:0000313" key="10">
    <source>
        <dbReference type="Proteomes" id="UP000017836"/>
    </source>
</evidence>
<feature type="region of interest" description="Disordered" evidence="7">
    <location>
        <begin position="42"/>
        <end position="112"/>
    </location>
</feature>
<dbReference type="Gramene" id="ERN13967">
    <property type="protein sequence ID" value="ERN13967"/>
    <property type="gene ID" value="AMTR_s00021p00150210"/>
</dbReference>
<dbReference type="GO" id="GO:0033612">
    <property type="term" value="F:receptor serine/threonine kinase binding"/>
    <property type="evidence" value="ECO:0000318"/>
    <property type="project" value="GO_Central"/>
</dbReference>
<proteinExistence type="inferred from homology"/>
<dbReference type="HOGENOM" id="CLU_2149208_0_0_1"/>
<evidence type="ECO:0000256" key="2">
    <source>
        <dbReference type="ARBA" id="ARBA00005416"/>
    </source>
</evidence>
<dbReference type="PANTHER" id="PTHR33869">
    <property type="entry name" value="CLAVATA3/ESR (CLE)-RELATED PROTEIN 3"/>
    <property type="match status" value="1"/>
</dbReference>
<feature type="compositionally biased region" description="Basic and acidic residues" evidence="7">
    <location>
        <begin position="70"/>
        <end position="97"/>
    </location>
</feature>
<keyword evidence="10" id="KW-1185">Reference proteome</keyword>
<keyword evidence="6" id="KW-0379">Hydroxylation</keyword>
<feature type="chain" id="PRO_5004808242" evidence="8">
    <location>
        <begin position="23"/>
        <end position="112"/>
    </location>
</feature>
<gene>
    <name evidence="9" type="ORF">AMTR_s00021p00150210</name>
</gene>
<dbReference type="EMBL" id="KI392560">
    <property type="protein sequence ID" value="ERN13967.1"/>
    <property type="molecule type" value="Genomic_DNA"/>
</dbReference>
<evidence type="ECO:0000256" key="1">
    <source>
        <dbReference type="ARBA" id="ARBA00004613"/>
    </source>
</evidence>
<dbReference type="GO" id="GO:0005576">
    <property type="term" value="C:extracellular region"/>
    <property type="evidence" value="ECO:0007669"/>
    <property type="project" value="UniProtKB-SubCell"/>
</dbReference>
<accession>W1PVA8</accession>
<protein>
    <submittedName>
        <fullName evidence="9">Uncharacterized protein</fullName>
    </submittedName>
</protein>
<feature type="signal peptide" evidence="8">
    <location>
        <begin position="1"/>
        <end position="22"/>
    </location>
</feature>
<reference evidence="10" key="1">
    <citation type="journal article" date="2013" name="Science">
        <title>The Amborella genome and the evolution of flowering plants.</title>
        <authorList>
            <consortium name="Amborella Genome Project"/>
        </authorList>
    </citation>
    <scope>NUCLEOTIDE SEQUENCE [LARGE SCALE GENOMIC DNA]</scope>
</reference>
<evidence type="ECO:0000256" key="5">
    <source>
        <dbReference type="ARBA" id="ARBA00023180"/>
    </source>
</evidence>
<evidence type="ECO:0000313" key="9">
    <source>
        <dbReference type="EMBL" id="ERN13967.1"/>
    </source>
</evidence>
<keyword evidence="5" id="KW-0325">Glycoprotein</keyword>
<comment type="similarity">
    <text evidence="2">Belongs to the CLV3/ESR signal peptide family.</text>
</comment>
<keyword evidence="3" id="KW-0964">Secreted</keyword>
<dbReference type="PANTHER" id="PTHR33869:SF5">
    <property type="entry name" value="CLAVATA3_ESR (CLE)-RELATED PROTEIN 4"/>
    <property type="match status" value="1"/>
</dbReference>
<comment type="subcellular location">
    <subcellularLocation>
        <location evidence="1">Secreted</location>
    </subcellularLocation>
</comment>
<evidence type="ECO:0000256" key="3">
    <source>
        <dbReference type="ARBA" id="ARBA00022525"/>
    </source>
</evidence>
<name>W1PVA8_AMBTC</name>